<name>A0ABZ2IRD1_9BACT</name>
<evidence type="ECO:0000313" key="11">
    <source>
        <dbReference type="Proteomes" id="UP001385389"/>
    </source>
</evidence>
<dbReference type="RefSeq" id="WP_338666925.1">
    <property type="nucleotide sequence ID" value="NZ_CP146609.1"/>
</dbReference>
<evidence type="ECO:0000256" key="5">
    <source>
        <dbReference type="ARBA" id="ARBA00022683"/>
    </source>
</evidence>
<accession>A0ABZ2IRD1</accession>
<keyword evidence="8 9" id="KW-0472">Membrane</keyword>
<reference evidence="10 11" key="1">
    <citation type="submission" date="2024-03" db="EMBL/GenBank/DDBJ databases">
        <title>Phenotype and Genome Characterization of a Sulfate-Reducing Bacterium Pseudodesulfovibrio sp. strain 5S69, isolated from Petroleum Reservoir in Tatarstan (Russia).</title>
        <authorList>
            <person name="Bidzhieva S.K."/>
            <person name="Kadnikov V."/>
            <person name="Tourova T.P."/>
            <person name="Samigullina S.R."/>
            <person name="Sokolova D.S."/>
            <person name="Poltaraus A.B."/>
            <person name="Avtukh A.N."/>
            <person name="Tereshina V.M."/>
            <person name="Mardanov A.V."/>
            <person name="Nazina T.N."/>
        </authorList>
    </citation>
    <scope>NUCLEOTIDE SEQUENCE [LARGE SCALE GENOMIC DNA]</scope>
    <source>
        <strain evidence="10 11">5S69</strain>
    </source>
</reference>
<keyword evidence="11" id="KW-1185">Reference proteome</keyword>
<evidence type="ECO:0000256" key="3">
    <source>
        <dbReference type="ARBA" id="ARBA00022475"/>
    </source>
</evidence>
<keyword evidence="7 9" id="KW-1133">Transmembrane helix</keyword>
<keyword evidence="2" id="KW-0813">Transport</keyword>
<evidence type="ECO:0000256" key="2">
    <source>
        <dbReference type="ARBA" id="ARBA00022448"/>
    </source>
</evidence>
<protein>
    <submittedName>
        <fullName evidence="10">PTS sugar transporter subunit IIC</fullName>
    </submittedName>
</protein>
<evidence type="ECO:0000256" key="9">
    <source>
        <dbReference type="SAM" id="Phobius"/>
    </source>
</evidence>
<feature type="transmembrane region" description="Helical" evidence="9">
    <location>
        <begin position="159"/>
        <end position="183"/>
    </location>
</feature>
<dbReference type="Proteomes" id="UP001385389">
    <property type="component" value="Chromosome"/>
</dbReference>
<feature type="transmembrane region" description="Helical" evidence="9">
    <location>
        <begin position="53"/>
        <end position="77"/>
    </location>
</feature>
<evidence type="ECO:0000256" key="1">
    <source>
        <dbReference type="ARBA" id="ARBA00004651"/>
    </source>
</evidence>
<evidence type="ECO:0000256" key="7">
    <source>
        <dbReference type="ARBA" id="ARBA00022989"/>
    </source>
</evidence>
<proteinExistence type="predicted"/>
<evidence type="ECO:0000256" key="8">
    <source>
        <dbReference type="ARBA" id="ARBA00023136"/>
    </source>
</evidence>
<evidence type="ECO:0000256" key="4">
    <source>
        <dbReference type="ARBA" id="ARBA00022597"/>
    </source>
</evidence>
<evidence type="ECO:0000256" key="6">
    <source>
        <dbReference type="ARBA" id="ARBA00022692"/>
    </source>
</evidence>
<keyword evidence="6 9" id="KW-0812">Transmembrane</keyword>
<keyword evidence="5" id="KW-0598">Phosphotransferase system</keyword>
<keyword evidence="3" id="KW-1003">Cell membrane</keyword>
<gene>
    <name evidence="10" type="ORF">V8V93_12495</name>
</gene>
<feature type="transmembrane region" description="Helical" evidence="9">
    <location>
        <begin position="89"/>
        <end position="106"/>
    </location>
</feature>
<feature type="transmembrane region" description="Helical" evidence="9">
    <location>
        <begin position="189"/>
        <end position="212"/>
    </location>
</feature>
<comment type="subcellular location">
    <subcellularLocation>
        <location evidence="1">Cell membrane</location>
        <topology evidence="1">Multi-pass membrane protein</topology>
    </subcellularLocation>
</comment>
<sequence length="245" mass="27373">MCPQRPRAGEVLGHGHSAHLRLVCHGRFFFALFSQFRSTLSIGLLERPLVVGFFWGAATGEYTTSLYIAIFFELFWLDLIPAGTYIPPQLTAATFAALTLTTWFGLNQPSRIMFVLFASMPLAWIGTKVEGWLREREQGSYNALLNWARNPGSKHLPGALILQSMVKGLFMSWASFLVAILILKQGFELVFSAYPTIFSHLGVTWAHLWVAASLGGLMALRLKRAYVILATGVILFALYRFLPTL</sequence>
<dbReference type="EMBL" id="CP146609">
    <property type="protein sequence ID" value="WWX21266.1"/>
    <property type="molecule type" value="Genomic_DNA"/>
</dbReference>
<dbReference type="Pfam" id="PF03609">
    <property type="entry name" value="EII-Sor"/>
    <property type="match status" value="1"/>
</dbReference>
<organism evidence="10 11">
    <name type="scientific">Pseudodesulfovibrio methanolicus</name>
    <dbReference type="NCBI Taxonomy" id="3126690"/>
    <lineage>
        <taxon>Bacteria</taxon>
        <taxon>Pseudomonadati</taxon>
        <taxon>Thermodesulfobacteriota</taxon>
        <taxon>Desulfovibrionia</taxon>
        <taxon>Desulfovibrionales</taxon>
        <taxon>Desulfovibrionaceae</taxon>
    </lineage>
</organism>
<keyword evidence="4 10" id="KW-0762">Sugar transport</keyword>
<dbReference type="InterPro" id="IPR004700">
    <property type="entry name" value="PTS_IIC_man"/>
</dbReference>
<evidence type="ECO:0000313" key="10">
    <source>
        <dbReference type="EMBL" id="WWX21266.1"/>
    </source>
</evidence>
<feature type="transmembrane region" description="Helical" evidence="9">
    <location>
        <begin position="224"/>
        <end position="242"/>
    </location>
</feature>